<evidence type="ECO:0000256" key="4">
    <source>
        <dbReference type="ARBA" id="ARBA00023284"/>
    </source>
</evidence>
<dbReference type="SMART" id="SM00594">
    <property type="entry name" value="UAS"/>
    <property type="match status" value="1"/>
</dbReference>
<dbReference type="GO" id="GO:0006950">
    <property type="term" value="P:response to stress"/>
    <property type="evidence" value="ECO:0007669"/>
    <property type="project" value="UniProtKB-ARBA"/>
</dbReference>
<dbReference type="OrthoDB" id="1099736at2"/>
<keyword evidence="4" id="KW-0676">Redox-active center</keyword>
<feature type="domain" description="Thioredoxin" evidence="5">
    <location>
        <begin position="1"/>
        <end position="139"/>
    </location>
</feature>
<dbReference type="PROSITE" id="PS00194">
    <property type="entry name" value="THIOREDOXIN_1"/>
    <property type="match status" value="1"/>
</dbReference>
<dbReference type="InterPro" id="IPR011990">
    <property type="entry name" value="TPR-like_helical_dom_sf"/>
</dbReference>
<dbReference type="GO" id="GO:0015035">
    <property type="term" value="F:protein-disulfide reductase activity"/>
    <property type="evidence" value="ECO:0007669"/>
    <property type="project" value="TreeGrafter"/>
</dbReference>
<dbReference type="GO" id="GO:0005737">
    <property type="term" value="C:cytoplasm"/>
    <property type="evidence" value="ECO:0007669"/>
    <property type="project" value="TreeGrafter"/>
</dbReference>
<sequence length="425" mass="49272">MKKLLYLFMFLYLGTWGELSAQMLLFKGTFEEALKKAQAEKKDLFVDFYADWCGPCKIMADNIFTRQEVGKYFNSNFVCVQVNVEAGENKVLTKKYNVTALPTMVFISRNGKEMRRIQGAVSPEDLIQNGKIALGEALSFEQLYEKYKKEKNDFTIQQQLLIEAPRFIATQSGYNRQKWGSRIESLFPEYCKNKKLENMINGTDFYILTLYHPQAEKEDPIFDFVTKNYKRFADSVDKPTIFSYLVSLNNGYIIRSCRKGDLSYKERLKRVSGDLKDIYSEFSFGTLSAQEATTLLADATYNLYRHNEDLFFENMNKYYSGKGELVEWGDYAQALEDLAIVFEGKMSKNAYMKCIPWISKALEMNIDAETRTRLLMMLGDCLKNTGNKEKAKQTYNQAFLTCTQIVNKMQAKQLQEIIQQTLKEL</sequence>
<keyword evidence="7" id="KW-1185">Reference proteome</keyword>
<dbReference type="InterPro" id="IPR006577">
    <property type="entry name" value="UAS"/>
</dbReference>
<dbReference type="AlphaFoldDB" id="A0A7W6N070"/>
<evidence type="ECO:0000259" key="5">
    <source>
        <dbReference type="PROSITE" id="PS51352"/>
    </source>
</evidence>
<dbReference type="PROSITE" id="PS51352">
    <property type="entry name" value="THIOREDOXIN_2"/>
    <property type="match status" value="1"/>
</dbReference>
<keyword evidence="2" id="KW-0249">Electron transport</keyword>
<dbReference type="Proteomes" id="UP000546007">
    <property type="component" value="Unassembled WGS sequence"/>
</dbReference>
<organism evidence="6 7">
    <name type="scientific">Butyricimonas faecihominis</name>
    <dbReference type="NCBI Taxonomy" id="1472416"/>
    <lineage>
        <taxon>Bacteria</taxon>
        <taxon>Pseudomonadati</taxon>
        <taxon>Bacteroidota</taxon>
        <taxon>Bacteroidia</taxon>
        <taxon>Bacteroidales</taxon>
        <taxon>Odoribacteraceae</taxon>
        <taxon>Butyricimonas</taxon>
    </lineage>
</organism>
<dbReference type="RefSeq" id="WP_124315627.1">
    <property type="nucleotide sequence ID" value="NZ_AP028155.1"/>
</dbReference>
<dbReference type="Gene3D" id="3.40.30.10">
    <property type="entry name" value="Glutaredoxin"/>
    <property type="match status" value="1"/>
</dbReference>
<comment type="caution">
    <text evidence="6">The sequence shown here is derived from an EMBL/GenBank/DDBJ whole genome shotgun (WGS) entry which is preliminary data.</text>
</comment>
<keyword evidence="3" id="KW-1015">Disulfide bond</keyword>
<dbReference type="EMBL" id="JACIES010000012">
    <property type="protein sequence ID" value="MBB4027710.1"/>
    <property type="molecule type" value="Genomic_DNA"/>
</dbReference>
<name>A0A7W6N070_9BACT</name>
<keyword evidence="1" id="KW-0813">Transport</keyword>
<dbReference type="InterPro" id="IPR017937">
    <property type="entry name" value="Thioredoxin_CS"/>
</dbReference>
<protein>
    <submittedName>
        <fullName evidence="6">Thioredoxin-related protein</fullName>
    </submittedName>
</protein>
<dbReference type="Gene3D" id="1.25.40.10">
    <property type="entry name" value="Tetratricopeptide repeat domain"/>
    <property type="match status" value="1"/>
</dbReference>
<evidence type="ECO:0000256" key="2">
    <source>
        <dbReference type="ARBA" id="ARBA00022982"/>
    </source>
</evidence>
<dbReference type="PANTHER" id="PTHR45663">
    <property type="entry name" value="GEO12009P1"/>
    <property type="match status" value="1"/>
</dbReference>
<evidence type="ECO:0000313" key="7">
    <source>
        <dbReference type="Proteomes" id="UP000546007"/>
    </source>
</evidence>
<reference evidence="6 7" key="1">
    <citation type="submission" date="2020-08" db="EMBL/GenBank/DDBJ databases">
        <title>Genomic Encyclopedia of Type Strains, Phase IV (KMG-IV): sequencing the most valuable type-strain genomes for metagenomic binning, comparative biology and taxonomic classification.</title>
        <authorList>
            <person name="Goeker M."/>
        </authorList>
    </citation>
    <scope>NUCLEOTIDE SEQUENCE [LARGE SCALE GENOMIC DNA]</scope>
    <source>
        <strain evidence="6 7">DSM 105721</strain>
    </source>
</reference>
<dbReference type="GeneID" id="93099761"/>
<dbReference type="Pfam" id="PF00085">
    <property type="entry name" value="Thioredoxin"/>
    <property type="match status" value="1"/>
</dbReference>
<evidence type="ECO:0000256" key="3">
    <source>
        <dbReference type="ARBA" id="ARBA00023157"/>
    </source>
</evidence>
<dbReference type="InterPro" id="IPR036249">
    <property type="entry name" value="Thioredoxin-like_sf"/>
</dbReference>
<dbReference type="PANTHER" id="PTHR45663:SF11">
    <property type="entry name" value="GEO12009P1"/>
    <property type="match status" value="1"/>
</dbReference>
<accession>A0A7W6N070</accession>
<proteinExistence type="predicted"/>
<evidence type="ECO:0000313" key="6">
    <source>
        <dbReference type="EMBL" id="MBB4027710.1"/>
    </source>
</evidence>
<dbReference type="SUPFAM" id="SSF52833">
    <property type="entry name" value="Thioredoxin-like"/>
    <property type="match status" value="1"/>
</dbReference>
<dbReference type="InterPro" id="IPR013766">
    <property type="entry name" value="Thioredoxin_domain"/>
</dbReference>
<gene>
    <name evidence="6" type="ORF">GGR14_003524</name>
</gene>
<evidence type="ECO:0000256" key="1">
    <source>
        <dbReference type="ARBA" id="ARBA00022448"/>
    </source>
</evidence>